<sequence>MNTYLLSLVERTVKEAIEEFATLPWVFPAFHTNRIDVIQLQLNKLMDYYIDFFQKTGFLPTELDLFRKSCVIERKIKNFKKPKNDEILSGFSFVIEQIEDNVKNQIIPIHVQYPKTSNFALLTGIAATDPYGKNITFMLHEFTIPRILIDIIPKDLDYIDRFLDLYDGKVGRSLMDFVTSYNRNYKQFQKDCKIYLEDTFYQFYMKKKMIGANRDILFSDMTLKEVAYNNQFGDYLNLYRLFNQHYKISLDKLPRFKQILYYR</sequence>
<dbReference type="RefSeq" id="WP_116011319.1">
    <property type="nucleotide sequence ID" value="NZ_QNUH01000004.1"/>
</dbReference>
<comment type="caution">
    <text evidence="1">The sequence shown here is derived from an EMBL/GenBank/DDBJ whole genome shotgun (WGS) entry which is preliminary data.</text>
</comment>
<evidence type="ECO:0000313" key="2">
    <source>
        <dbReference type="Proteomes" id="UP000257030"/>
    </source>
</evidence>
<dbReference type="AlphaFoldDB" id="A0A3D9DNU5"/>
<gene>
    <name evidence="1" type="ORF">DRF60_06675</name>
</gene>
<accession>A0A3D9DNU5</accession>
<reference evidence="1 2" key="1">
    <citation type="journal article" date="2010" name="Syst. Appl. Microbiol.">
        <title>Four new species of Chryseobacterium from the rhizosphere of coastal sand dune plants, Chryseobacterium elymi sp. nov., Chryseobacterium hagamense sp. nov., Chryseobacterium lathyri sp. nov. and Chryseobacterium rhizosphaerae sp. nov.</title>
        <authorList>
            <person name="Cho S.H."/>
            <person name="Lee K.S."/>
            <person name="Shin D.S."/>
            <person name="Han J.H."/>
            <person name="Park K.S."/>
            <person name="Lee C.H."/>
            <person name="Park K.H."/>
            <person name="Kim S.B."/>
        </authorList>
    </citation>
    <scope>NUCLEOTIDE SEQUENCE [LARGE SCALE GENOMIC DNA]</scope>
    <source>
        <strain evidence="1 2">KCTC 22547</strain>
    </source>
</reference>
<organism evidence="1 2">
    <name type="scientific">Chryseobacterium elymi</name>
    <dbReference type="NCBI Taxonomy" id="395936"/>
    <lineage>
        <taxon>Bacteria</taxon>
        <taxon>Pseudomonadati</taxon>
        <taxon>Bacteroidota</taxon>
        <taxon>Flavobacteriia</taxon>
        <taxon>Flavobacteriales</taxon>
        <taxon>Weeksellaceae</taxon>
        <taxon>Chryseobacterium group</taxon>
        <taxon>Chryseobacterium</taxon>
    </lineage>
</organism>
<protein>
    <submittedName>
        <fullName evidence="1">Uncharacterized protein</fullName>
    </submittedName>
</protein>
<dbReference type="OrthoDB" id="1239110at2"/>
<dbReference type="EMBL" id="QNUH01000004">
    <property type="protein sequence ID" value="REC79501.1"/>
    <property type="molecule type" value="Genomic_DNA"/>
</dbReference>
<dbReference type="Proteomes" id="UP000257030">
    <property type="component" value="Unassembled WGS sequence"/>
</dbReference>
<keyword evidence="2" id="KW-1185">Reference proteome</keyword>
<evidence type="ECO:0000313" key="1">
    <source>
        <dbReference type="EMBL" id="REC79501.1"/>
    </source>
</evidence>
<dbReference type="Gene3D" id="1.10.10.60">
    <property type="entry name" value="Homeodomain-like"/>
    <property type="match status" value="1"/>
</dbReference>
<proteinExistence type="predicted"/>
<name>A0A3D9DNU5_9FLAO</name>